<organism evidence="2 3">
    <name type="scientific">Dissostichus eleginoides</name>
    <name type="common">Patagonian toothfish</name>
    <name type="synonym">Dissostichus amissus</name>
    <dbReference type="NCBI Taxonomy" id="100907"/>
    <lineage>
        <taxon>Eukaryota</taxon>
        <taxon>Metazoa</taxon>
        <taxon>Chordata</taxon>
        <taxon>Craniata</taxon>
        <taxon>Vertebrata</taxon>
        <taxon>Euteleostomi</taxon>
        <taxon>Actinopterygii</taxon>
        <taxon>Neopterygii</taxon>
        <taxon>Teleostei</taxon>
        <taxon>Neoteleostei</taxon>
        <taxon>Acanthomorphata</taxon>
        <taxon>Eupercaria</taxon>
        <taxon>Perciformes</taxon>
        <taxon>Notothenioidei</taxon>
        <taxon>Nototheniidae</taxon>
        <taxon>Dissostichus</taxon>
    </lineage>
</organism>
<comment type="caution">
    <text evidence="2">The sequence shown here is derived from an EMBL/GenBank/DDBJ whole genome shotgun (WGS) entry which is preliminary data.</text>
</comment>
<dbReference type="Proteomes" id="UP001228049">
    <property type="component" value="Unassembled WGS sequence"/>
</dbReference>
<sequence>MSGVVYTVTAVDAAGQRQNCSGSIGCDLTTLQCGTDYNVTITPSRDGCVGRDSPTKMIKTVPCVPHLSEVEIDCLTNSAWVMFEESAGAEEYVIIATNSQGYEETFECNSTSEGMCSLPSLMCSKNLTFTLEARNQQCPSAQSNAVITETAPCPPSDINTSVDCNTGTISIDWMAIPGAVTYTATLEQINDGTYCCTTQNHSCNITDLPCGEMFILFVVAEGRTCNSTQSEGRIVRTEPCIPQNLKSSLSCSNNVASMSWNYSRGGQVYRVSAVSTDGHVDKCSSFENQCDLTGLSCGEYYTATVLAEDKDCLSKPSDSVTIKTVPCTPANVSLAVDCEDNTLTTSWTESSGADSYIATVRDSYGQTTSCQAMNEGSCNVTGLGCGQIFHVSVVSSDGYCNSPSTPMEDTPSVPCKPRLIQAVMDCFMRTATVMWYPADGALSYTVMASTASGHKVNCETNTTSCVLEGLLCGNSYSVSVTAVGWSCSSIAHMPGQLVTEPCIPEQITTEYSLSIGQVLWDMTAGADYYTVEGVTDQGQMVSCVTNDTYCAMYNFDCGQMYNINVTANNQVCEGTSISTEPASITTEPCPPQNVQTTVQCQSDAGGVSWEASFGAVGYEVSLAGRDGHSLSCSTNETFCTVEGLHCGVVYYTNVIAIGETINSDKSTTVLLVSAPCAAESVEANLDCDNNTAESPGAQPTEQTLTL</sequence>
<proteinExistence type="predicted"/>
<evidence type="ECO:0000313" key="3">
    <source>
        <dbReference type="Proteomes" id="UP001228049"/>
    </source>
</evidence>
<evidence type="ECO:0000313" key="2">
    <source>
        <dbReference type="EMBL" id="KAK1896743.1"/>
    </source>
</evidence>
<dbReference type="AlphaFoldDB" id="A0AAD9C8D0"/>
<dbReference type="Gene3D" id="2.60.40.10">
    <property type="entry name" value="Immunoglobulins"/>
    <property type="match status" value="4"/>
</dbReference>
<dbReference type="InterPro" id="IPR013783">
    <property type="entry name" value="Ig-like_fold"/>
</dbReference>
<dbReference type="InterPro" id="IPR036116">
    <property type="entry name" value="FN3_sf"/>
</dbReference>
<reference evidence="2" key="1">
    <citation type="submission" date="2023-04" db="EMBL/GenBank/DDBJ databases">
        <title>Chromosome-level genome of Chaenocephalus aceratus.</title>
        <authorList>
            <person name="Park H."/>
        </authorList>
    </citation>
    <scope>NUCLEOTIDE SEQUENCE</scope>
    <source>
        <strain evidence="2">DE</strain>
        <tissue evidence="2">Muscle</tissue>
    </source>
</reference>
<feature type="domain" description="Fibronectin type-III" evidence="1">
    <location>
        <begin position="590"/>
        <end position="676"/>
    </location>
</feature>
<gene>
    <name evidence="2" type="ORF">KUDE01_016286</name>
</gene>
<dbReference type="CDD" id="cd00063">
    <property type="entry name" value="FN3"/>
    <property type="match status" value="1"/>
</dbReference>
<dbReference type="PANTHER" id="PTHR47135">
    <property type="entry name" value="FIBRONECTIN TYPE III DOMAIN-CONTAINING PROTEIN 7"/>
    <property type="match status" value="1"/>
</dbReference>
<name>A0AAD9C8D0_DISEL</name>
<dbReference type="SUPFAM" id="SSF49265">
    <property type="entry name" value="Fibronectin type III"/>
    <property type="match status" value="7"/>
</dbReference>
<protein>
    <submittedName>
        <fullName evidence="2">Fibronectin type III domain containing protein 7</fullName>
    </submittedName>
</protein>
<evidence type="ECO:0000259" key="1">
    <source>
        <dbReference type="PROSITE" id="PS50853"/>
    </source>
</evidence>
<dbReference type="EMBL" id="JASDAP010000009">
    <property type="protein sequence ID" value="KAK1896743.1"/>
    <property type="molecule type" value="Genomic_DNA"/>
</dbReference>
<dbReference type="PROSITE" id="PS50853">
    <property type="entry name" value="FN3"/>
    <property type="match status" value="2"/>
</dbReference>
<dbReference type="PANTHER" id="PTHR47135:SF3">
    <property type="entry name" value="FIBRONECTIN TYPE-III DOMAIN-CONTAINING PROTEIN"/>
    <property type="match status" value="1"/>
</dbReference>
<accession>A0AAD9C8D0</accession>
<feature type="domain" description="Fibronectin type-III" evidence="1">
    <location>
        <begin position="241"/>
        <end position="327"/>
    </location>
</feature>
<keyword evidence="3" id="KW-1185">Reference proteome</keyword>
<dbReference type="InterPro" id="IPR003961">
    <property type="entry name" value="FN3_dom"/>
</dbReference>